<feature type="region of interest" description="Disordered" evidence="1">
    <location>
        <begin position="120"/>
        <end position="144"/>
    </location>
</feature>
<feature type="region of interest" description="Disordered" evidence="1">
    <location>
        <begin position="175"/>
        <end position="207"/>
    </location>
</feature>
<feature type="signal peptide" evidence="2">
    <location>
        <begin position="1"/>
        <end position="18"/>
    </location>
</feature>
<evidence type="ECO:0000256" key="2">
    <source>
        <dbReference type="SAM" id="SignalP"/>
    </source>
</evidence>
<evidence type="ECO:0000256" key="1">
    <source>
        <dbReference type="SAM" id="MobiDB-lite"/>
    </source>
</evidence>
<feature type="compositionally biased region" description="Basic and acidic residues" evidence="1">
    <location>
        <begin position="175"/>
        <end position="197"/>
    </location>
</feature>
<accession>G3IW02</accession>
<sequence length="296" mass="32269" precursor="true">MRIFAVLLLLVIASVSNAGPVDTNPTVPSSDLVHKEKADKEAKLKDTGRIVKELAYSSTLDKKQVSTWCQRRIPEVIDSFSSGPNKLISIGECTCKTLGTVSMEQQYECEFPYSYSDGSQLTENTQKPAQPQKKREKNASVVSQDLVPTSKKKIGIIGDEQKKLDAEKKTQLAAEKAQKEKEIAEGEERQKLEEKRQAGFNDSQKRHSCKHIVTATGNADTEADARAQIQLESSGKTGVTGVGDPYTVVSSTIICKKQATKINPEYKCIGKQVNNVRSIGECGLSADSQGSSKSAK</sequence>
<organism evidence="3 4">
    <name type="scientific">Methylobacter tundripaludum (strain ATCC BAA-1195 / DSM 17260 / SV96)</name>
    <dbReference type="NCBI Taxonomy" id="697282"/>
    <lineage>
        <taxon>Bacteria</taxon>
        <taxon>Pseudomonadati</taxon>
        <taxon>Pseudomonadota</taxon>
        <taxon>Gammaproteobacteria</taxon>
        <taxon>Methylococcales</taxon>
        <taxon>Methylococcaceae</taxon>
        <taxon>Methylobacter</taxon>
    </lineage>
</organism>
<dbReference type="EMBL" id="JH109152">
    <property type="protein sequence ID" value="EGW21813.1"/>
    <property type="molecule type" value="Genomic_DNA"/>
</dbReference>
<proteinExistence type="predicted"/>
<name>G3IW02_METTV</name>
<keyword evidence="2" id="KW-0732">Signal</keyword>
<dbReference type="AlphaFoldDB" id="G3IW02"/>
<feature type="compositionally biased region" description="Polar residues" evidence="1">
    <location>
        <begin position="120"/>
        <end position="129"/>
    </location>
</feature>
<dbReference type="RefSeq" id="WP_006889788.1">
    <property type="nucleotide sequence ID" value="NZ_JH109152.1"/>
</dbReference>
<protein>
    <submittedName>
        <fullName evidence="3">Uncharacterized protein</fullName>
    </submittedName>
</protein>
<gene>
    <name evidence="3" type="ORF">Mettu_0600</name>
</gene>
<keyword evidence="4" id="KW-1185">Reference proteome</keyword>
<dbReference type="HOGENOM" id="CLU_939449_0_0_6"/>
<dbReference type="Proteomes" id="UP000004664">
    <property type="component" value="Unassembled WGS sequence"/>
</dbReference>
<evidence type="ECO:0000313" key="4">
    <source>
        <dbReference type="Proteomes" id="UP000004664"/>
    </source>
</evidence>
<reference evidence="3 4" key="1">
    <citation type="submission" date="2011-06" db="EMBL/GenBank/DDBJ databases">
        <title>Genomic sequence of Methylobacter tundripaludum SV96.</title>
        <authorList>
            <consortium name="US DOE Joint Genome Institute"/>
            <person name="Lucas S."/>
            <person name="Han J."/>
            <person name="Lapidus A."/>
            <person name="Cheng J.-F."/>
            <person name="Goodwin L."/>
            <person name="Pitluck S."/>
            <person name="Held B."/>
            <person name="Detter J.C."/>
            <person name="Han C."/>
            <person name="Tapia R."/>
            <person name="Land M."/>
            <person name="Hauser L."/>
            <person name="Kyrpides N."/>
            <person name="Ivanova N."/>
            <person name="Ovchinnikova G."/>
            <person name="Pagani I."/>
            <person name="Klotz M.G."/>
            <person name="Dispirito A.A."/>
            <person name="Murrell J.C."/>
            <person name="Dunfield P."/>
            <person name="Kalyuzhnaya M.G."/>
            <person name="Svenning M."/>
            <person name="Trotsenko Y.A."/>
            <person name="Stein L.Y."/>
            <person name="Woyke T."/>
        </authorList>
    </citation>
    <scope>NUCLEOTIDE SEQUENCE [LARGE SCALE GENOMIC DNA]</scope>
    <source>
        <strain evidence="4">ATCC BAA-1195 / DSM 17260 / SV96</strain>
    </source>
</reference>
<evidence type="ECO:0000313" key="3">
    <source>
        <dbReference type="EMBL" id="EGW21813.1"/>
    </source>
</evidence>
<feature type="chain" id="PRO_5003445913" evidence="2">
    <location>
        <begin position="19"/>
        <end position="296"/>
    </location>
</feature>